<accession>A0A3M0GNW3</accession>
<evidence type="ECO:0000256" key="2">
    <source>
        <dbReference type="ARBA" id="ARBA00022801"/>
    </source>
</evidence>
<reference evidence="4 5" key="1">
    <citation type="submission" date="2018-10" db="EMBL/GenBank/DDBJ databases">
        <title>Tessaracoccus antarcticuss sp. nov., isolated from sediment.</title>
        <authorList>
            <person name="Zhou L.Y."/>
            <person name="Du Z.J."/>
        </authorList>
    </citation>
    <scope>NUCLEOTIDE SEQUENCE [LARGE SCALE GENOMIC DNA]</scope>
    <source>
        <strain evidence="4 5">JDX10</strain>
    </source>
</reference>
<evidence type="ECO:0000259" key="3">
    <source>
        <dbReference type="Pfam" id="PF00884"/>
    </source>
</evidence>
<dbReference type="AlphaFoldDB" id="A0A3M0GNW3"/>
<gene>
    <name evidence="4" type="ORF">EAX62_12840</name>
</gene>
<proteinExistence type="predicted"/>
<dbReference type="GO" id="GO:0008484">
    <property type="term" value="F:sulfuric ester hydrolase activity"/>
    <property type="evidence" value="ECO:0007669"/>
    <property type="project" value="TreeGrafter"/>
</dbReference>
<dbReference type="SUPFAM" id="SSF53649">
    <property type="entry name" value="Alkaline phosphatase-like"/>
    <property type="match status" value="1"/>
</dbReference>
<name>A0A3M0GNW3_9ACTN</name>
<keyword evidence="1" id="KW-0479">Metal-binding</keyword>
<protein>
    <submittedName>
        <fullName evidence="4">DUF229 domain-containing protein</fullName>
    </submittedName>
</protein>
<dbReference type="Gene3D" id="3.40.720.10">
    <property type="entry name" value="Alkaline Phosphatase, subunit A"/>
    <property type="match status" value="1"/>
</dbReference>
<dbReference type="PANTHER" id="PTHR45953:SF1">
    <property type="entry name" value="IDURONATE 2-SULFATASE"/>
    <property type="match status" value="1"/>
</dbReference>
<comment type="caution">
    <text evidence="4">The sequence shown here is derived from an EMBL/GenBank/DDBJ whole genome shotgun (WGS) entry which is preliminary data.</text>
</comment>
<dbReference type="Pfam" id="PF00884">
    <property type="entry name" value="Sulfatase"/>
    <property type="match status" value="1"/>
</dbReference>
<dbReference type="InterPro" id="IPR017850">
    <property type="entry name" value="Alkaline_phosphatase_core_sf"/>
</dbReference>
<dbReference type="RefSeq" id="WP_121902095.1">
    <property type="nucleotide sequence ID" value="NZ_REFW01000003.1"/>
</dbReference>
<dbReference type="Proteomes" id="UP000275256">
    <property type="component" value="Unassembled WGS sequence"/>
</dbReference>
<sequence length="476" mass="52393">MTGESGLPQPPSMLILYTDQWRWDALGCLGSPALTPVLDALAADGVHFDHAVAQSPVCMPSRASLLTGRYPSDLGITHMGVPVPPETETIATVLGRRGYSTANIGKLHFQPHANRDHASPHPSYGFDELVLSDEPGVYEDDYRAWVRTQDPAALEGLSPGLPPAARTWQETFGEHDGIHGADQAPRSDFDAVHEFPYPPQLTHTAWVATRTIDHLAALVPGQPALTIASFFSPHAPFNVPASYLDLYDRDRLPLPDLSAAERTGQDAEGPSDEQIRMVRHGYYAAISEVDHHIGRILAHLEDAGRANNTIVVFVSDHGEWLGDHLRFSKGYPADDPVSRVPLIIRWPDGVVSPGRRVTDIVELIDLLPTLLEASAVPVPRTLQGHSLLPALRDEVLNRPAIAVTEHAGWRSVRTPRYRYLIHADGTECLWDLVSDPGGHVDVAADPDHADTLAEHRRLLLQRLLESERPLPRTWPY</sequence>
<organism evidence="4 5">
    <name type="scientific">Tessaracoccus antarcticus</name>
    <dbReference type="NCBI Taxonomy" id="2479848"/>
    <lineage>
        <taxon>Bacteria</taxon>
        <taxon>Bacillati</taxon>
        <taxon>Actinomycetota</taxon>
        <taxon>Actinomycetes</taxon>
        <taxon>Propionibacteriales</taxon>
        <taxon>Propionibacteriaceae</taxon>
        <taxon>Tessaracoccus</taxon>
    </lineage>
</organism>
<dbReference type="OrthoDB" id="9777306at2"/>
<keyword evidence="2" id="KW-0378">Hydrolase</keyword>
<dbReference type="GO" id="GO:0005737">
    <property type="term" value="C:cytoplasm"/>
    <property type="evidence" value="ECO:0007669"/>
    <property type="project" value="TreeGrafter"/>
</dbReference>
<dbReference type="PANTHER" id="PTHR45953">
    <property type="entry name" value="IDURONATE 2-SULFATASE"/>
    <property type="match status" value="1"/>
</dbReference>
<dbReference type="EMBL" id="REFW01000003">
    <property type="protein sequence ID" value="RMB58976.1"/>
    <property type="molecule type" value="Genomic_DNA"/>
</dbReference>
<feature type="domain" description="Sulfatase N-terminal" evidence="3">
    <location>
        <begin position="13"/>
        <end position="373"/>
    </location>
</feature>
<dbReference type="GO" id="GO:0046872">
    <property type="term" value="F:metal ion binding"/>
    <property type="evidence" value="ECO:0007669"/>
    <property type="project" value="UniProtKB-KW"/>
</dbReference>
<keyword evidence="5" id="KW-1185">Reference proteome</keyword>
<dbReference type="InterPro" id="IPR000917">
    <property type="entry name" value="Sulfatase_N"/>
</dbReference>
<evidence type="ECO:0000313" key="5">
    <source>
        <dbReference type="Proteomes" id="UP000275256"/>
    </source>
</evidence>
<evidence type="ECO:0000313" key="4">
    <source>
        <dbReference type="EMBL" id="RMB58976.1"/>
    </source>
</evidence>
<evidence type="ECO:0000256" key="1">
    <source>
        <dbReference type="ARBA" id="ARBA00022723"/>
    </source>
</evidence>